<protein>
    <recommendedName>
        <fullName evidence="9">Peptidase M3A/M3B catalytic domain-containing protein</fullName>
    </recommendedName>
</protein>
<keyword evidence="3 7" id="KW-0479">Metal-binding</keyword>
<evidence type="ECO:0000256" key="1">
    <source>
        <dbReference type="ARBA" id="ARBA00006040"/>
    </source>
</evidence>
<dbReference type="GO" id="GO:0006518">
    <property type="term" value="P:peptide metabolic process"/>
    <property type="evidence" value="ECO:0007669"/>
    <property type="project" value="TreeGrafter"/>
</dbReference>
<dbReference type="GO" id="GO:0006508">
    <property type="term" value="P:proteolysis"/>
    <property type="evidence" value="ECO:0007669"/>
    <property type="project" value="UniProtKB-KW"/>
</dbReference>
<keyword evidence="2 7" id="KW-0645">Protease</keyword>
<dbReference type="Pfam" id="PF01432">
    <property type="entry name" value="Peptidase_M3"/>
    <property type="match status" value="1"/>
</dbReference>
<keyword evidence="8" id="KW-0732">Signal</keyword>
<keyword evidence="6 7" id="KW-0482">Metalloprotease</keyword>
<dbReference type="Gene3D" id="1.20.1050.40">
    <property type="entry name" value="Endopeptidase. Chain P, domain 1"/>
    <property type="match status" value="1"/>
</dbReference>
<evidence type="ECO:0000256" key="3">
    <source>
        <dbReference type="ARBA" id="ARBA00022723"/>
    </source>
</evidence>
<sequence>MLRRSPTALLAATRLMLAVTDYKILAQRVDNAAACAALFPQTKEGIAALVEAAKSQTATALEAITTATDDAARTYDNTVRAADLSAANLSVAACSLALVKDTHVDKDIRAAAAEAVVELEKLSIDAFSSNKALYKAFKAVPQGAIDAATAQRKYWYDEKMLDFKSKGLELPDDKFAEVVALRKRLAELDTKFSENIAEDKRTIVVPIAECAGVPQPILDGCKKVDDDKSYELGMDYPTYFGIMKNCTVAATRKAVARAFVRRAYPANEAVMAEVVSLRRKLAKLLGFDTYAQLDLASKMAKTPETAQAFVDELIPGLQRKWAKERETLKSALPPSVEVDAEGRFASYDLSFTMNQYKTSQLNVDEQKIQEYFPMENTVKVLLGIYEKFFDVTFKHHEGADGPLGLWHDSVSVVECRDNRNDGALLGHIILDLFPRDGKYSHACCHAAVPAVYDEAASEAAGKDVFTPALSVVIANFPAATADRPALLMHNDAETFFHEFGHAMHGLFGRAAMATHAGTRVKRDFVELPSQILEEWLWDPAILAMVSKHYKTGEPLPKELIDQKIASKNAFRGHDSLRQLCFATLSLQLFGKELPDGVTPDAFFTQQVQPRILSGVAFDSESRFTSSFGHLMGYAATYYGYMWSEVFAADIFDAIVAQDGLLSGDVGRRYSKAILEVGGGRDPVDMLAEFLGRPANNAAFLKGLGISE</sequence>
<dbReference type="GO" id="GO:0004222">
    <property type="term" value="F:metalloendopeptidase activity"/>
    <property type="evidence" value="ECO:0007669"/>
    <property type="project" value="InterPro"/>
</dbReference>
<evidence type="ECO:0000259" key="9">
    <source>
        <dbReference type="Pfam" id="PF01432"/>
    </source>
</evidence>
<proteinExistence type="inferred from homology"/>
<keyword evidence="4 7" id="KW-0378">Hydrolase</keyword>
<gene>
    <name evidence="10" type="ORF">NDES1114_LOCUS15754</name>
</gene>
<evidence type="ECO:0000256" key="5">
    <source>
        <dbReference type="ARBA" id="ARBA00022833"/>
    </source>
</evidence>
<evidence type="ECO:0000256" key="2">
    <source>
        <dbReference type="ARBA" id="ARBA00022670"/>
    </source>
</evidence>
<organism evidence="10">
    <name type="scientific">Neobodo designis</name>
    <name type="common">Flagellated protozoan</name>
    <name type="synonym">Bodo designis</name>
    <dbReference type="NCBI Taxonomy" id="312471"/>
    <lineage>
        <taxon>Eukaryota</taxon>
        <taxon>Discoba</taxon>
        <taxon>Euglenozoa</taxon>
        <taxon>Kinetoplastea</taxon>
        <taxon>Metakinetoplastina</taxon>
        <taxon>Neobodonida</taxon>
        <taxon>Neobodo</taxon>
    </lineage>
</organism>
<evidence type="ECO:0000256" key="8">
    <source>
        <dbReference type="SAM" id="SignalP"/>
    </source>
</evidence>
<comment type="cofactor">
    <cofactor evidence="7">
        <name>Zn(2+)</name>
        <dbReference type="ChEBI" id="CHEBI:29105"/>
    </cofactor>
    <text evidence="7">Binds 1 zinc ion.</text>
</comment>
<name>A0A7S1LZR2_NEODS</name>
<dbReference type="InterPro" id="IPR024077">
    <property type="entry name" value="Neurolysin/TOP_dom2"/>
</dbReference>
<dbReference type="SUPFAM" id="SSF55486">
    <property type="entry name" value="Metalloproteases ('zincins'), catalytic domain"/>
    <property type="match status" value="1"/>
</dbReference>
<dbReference type="GO" id="GO:0046872">
    <property type="term" value="F:metal ion binding"/>
    <property type="evidence" value="ECO:0007669"/>
    <property type="project" value="UniProtKB-UniRule"/>
</dbReference>
<comment type="similarity">
    <text evidence="1 7">Belongs to the peptidase M3 family.</text>
</comment>
<reference evidence="10" key="1">
    <citation type="submission" date="2021-01" db="EMBL/GenBank/DDBJ databases">
        <authorList>
            <person name="Corre E."/>
            <person name="Pelletier E."/>
            <person name="Niang G."/>
            <person name="Scheremetjew M."/>
            <person name="Finn R."/>
            <person name="Kale V."/>
            <person name="Holt S."/>
            <person name="Cochrane G."/>
            <person name="Meng A."/>
            <person name="Brown T."/>
            <person name="Cohen L."/>
        </authorList>
    </citation>
    <scope>NUCLEOTIDE SEQUENCE</scope>
    <source>
        <strain evidence="10">CCAP 1951/1</strain>
    </source>
</reference>
<evidence type="ECO:0000313" key="10">
    <source>
        <dbReference type="EMBL" id="CAD9117919.1"/>
    </source>
</evidence>
<dbReference type="InterPro" id="IPR024080">
    <property type="entry name" value="Neurolysin/TOP_N"/>
</dbReference>
<keyword evidence="5 7" id="KW-0862">Zinc</keyword>
<dbReference type="CDD" id="cd06455">
    <property type="entry name" value="M3A_TOP"/>
    <property type="match status" value="1"/>
</dbReference>
<dbReference type="PANTHER" id="PTHR11804:SF84">
    <property type="entry name" value="SACCHAROLYSIN"/>
    <property type="match status" value="1"/>
</dbReference>
<evidence type="ECO:0000256" key="6">
    <source>
        <dbReference type="ARBA" id="ARBA00023049"/>
    </source>
</evidence>
<feature type="chain" id="PRO_5031403302" description="Peptidase M3A/M3B catalytic domain-containing protein" evidence="8">
    <location>
        <begin position="27"/>
        <end position="707"/>
    </location>
</feature>
<feature type="signal peptide" evidence="8">
    <location>
        <begin position="1"/>
        <end position="26"/>
    </location>
</feature>
<accession>A0A7S1LZR2</accession>
<dbReference type="AlphaFoldDB" id="A0A7S1LZR2"/>
<dbReference type="Gene3D" id="3.40.390.10">
    <property type="entry name" value="Collagenase (Catalytic Domain)"/>
    <property type="match status" value="1"/>
</dbReference>
<feature type="domain" description="Peptidase M3A/M3B catalytic" evidence="9">
    <location>
        <begin position="242"/>
        <end position="704"/>
    </location>
</feature>
<evidence type="ECO:0000256" key="4">
    <source>
        <dbReference type="ARBA" id="ARBA00022801"/>
    </source>
</evidence>
<dbReference type="EMBL" id="HBGF01023815">
    <property type="protein sequence ID" value="CAD9117919.1"/>
    <property type="molecule type" value="Transcribed_RNA"/>
</dbReference>
<dbReference type="Gene3D" id="1.10.1370.10">
    <property type="entry name" value="Neurolysin, domain 3"/>
    <property type="match status" value="1"/>
</dbReference>
<evidence type="ECO:0000256" key="7">
    <source>
        <dbReference type="RuleBase" id="RU003435"/>
    </source>
</evidence>
<dbReference type="InterPro" id="IPR024079">
    <property type="entry name" value="MetalloPept_cat_dom_sf"/>
</dbReference>
<dbReference type="PANTHER" id="PTHR11804">
    <property type="entry name" value="PROTEASE M3 THIMET OLIGOPEPTIDASE-RELATED"/>
    <property type="match status" value="1"/>
</dbReference>
<dbReference type="InterPro" id="IPR001567">
    <property type="entry name" value="Pept_M3A_M3B_dom"/>
</dbReference>
<dbReference type="InterPro" id="IPR045090">
    <property type="entry name" value="Pept_M3A_M3B"/>
</dbReference>